<dbReference type="AlphaFoldDB" id="A0A074Z090"/>
<evidence type="ECO:0000313" key="3">
    <source>
        <dbReference type="Proteomes" id="UP000054324"/>
    </source>
</evidence>
<reference evidence="2 3" key="1">
    <citation type="submission" date="2013-11" db="EMBL/GenBank/DDBJ databases">
        <title>Opisthorchis viverrini - life in the bile duct.</title>
        <authorList>
            <person name="Young N.D."/>
            <person name="Nagarajan N."/>
            <person name="Lin S.J."/>
            <person name="Korhonen P.K."/>
            <person name="Jex A.R."/>
            <person name="Hall R.S."/>
            <person name="Safavi-Hemami H."/>
            <person name="Kaewkong W."/>
            <person name="Bertrand D."/>
            <person name="Gao S."/>
            <person name="Seet Q."/>
            <person name="Wongkham S."/>
            <person name="Teh B.T."/>
            <person name="Wongkham C."/>
            <person name="Intapan P.M."/>
            <person name="Maleewong W."/>
            <person name="Yang X."/>
            <person name="Hu M."/>
            <person name="Wang Z."/>
            <person name="Hofmann A."/>
            <person name="Sternberg P.W."/>
            <person name="Tan P."/>
            <person name="Wang J."/>
            <person name="Gasser R.B."/>
        </authorList>
    </citation>
    <scope>NUCLEOTIDE SEQUENCE [LARGE SCALE GENOMIC DNA]</scope>
</reference>
<sequence length="388" mass="43743">MIDEIVSVPVTGFADRFVTELGSIDFCCECTGHDVTVEWSHQELQPAPSFLALDSISKPEDPKLRLHLVPTVGLHQRANLRAPFWRKHDFKETVAFALSFGLWKRPVWIMNSVLPPRHTIGPTQLSQTIRGAGCISPSSECGTDRPDIKAFADYRADRDHPGVYAAFRDLFVTQGRESNPLPKYHTKRHRNSKSKGEEHISQKPRIRVEGTDSVPKRKSLKEFGLHLQLFHTRQLTVIIVVKSAKHIVNFLTVILNDILSEITDGLAKQCKTGLFTIILLIIKLKKQTKPRRKLLNHFTGEYDGCSNTKERGDQSPMRSQIFEEVDVRTFLEDFEEAARAAGLDTARGKLAALETYPQEPEKDGPGCGQKGPSEDGLCRCERSFFSRV</sequence>
<feature type="compositionally biased region" description="Basic and acidic residues" evidence="1">
    <location>
        <begin position="194"/>
        <end position="204"/>
    </location>
</feature>
<dbReference type="Proteomes" id="UP000054324">
    <property type="component" value="Unassembled WGS sequence"/>
</dbReference>
<keyword evidence="3" id="KW-1185">Reference proteome</keyword>
<protein>
    <submittedName>
        <fullName evidence="2">Uncharacterized protein</fullName>
    </submittedName>
</protein>
<evidence type="ECO:0000313" key="2">
    <source>
        <dbReference type="EMBL" id="KER20343.1"/>
    </source>
</evidence>
<proteinExistence type="predicted"/>
<dbReference type="EMBL" id="KL597065">
    <property type="protein sequence ID" value="KER20343.1"/>
    <property type="molecule type" value="Genomic_DNA"/>
</dbReference>
<dbReference type="KEGG" id="ovi:T265_11080"/>
<feature type="region of interest" description="Disordered" evidence="1">
    <location>
        <begin position="181"/>
        <end position="204"/>
    </location>
</feature>
<feature type="compositionally biased region" description="Basic residues" evidence="1">
    <location>
        <begin position="184"/>
        <end position="193"/>
    </location>
</feature>
<gene>
    <name evidence="2" type="ORF">T265_11080</name>
</gene>
<accession>A0A074Z090</accession>
<dbReference type="GeneID" id="20325248"/>
<dbReference type="CTD" id="20325248"/>
<feature type="region of interest" description="Disordered" evidence="1">
    <location>
        <begin position="352"/>
        <end position="377"/>
    </location>
</feature>
<evidence type="ECO:0000256" key="1">
    <source>
        <dbReference type="SAM" id="MobiDB-lite"/>
    </source>
</evidence>
<name>A0A074Z090_OPIVI</name>
<dbReference type="RefSeq" id="XP_009175899.1">
    <property type="nucleotide sequence ID" value="XM_009177635.1"/>
</dbReference>
<organism evidence="2 3">
    <name type="scientific">Opisthorchis viverrini</name>
    <name type="common">Southeast Asian liver fluke</name>
    <dbReference type="NCBI Taxonomy" id="6198"/>
    <lineage>
        <taxon>Eukaryota</taxon>
        <taxon>Metazoa</taxon>
        <taxon>Spiralia</taxon>
        <taxon>Lophotrochozoa</taxon>
        <taxon>Platyhelminthes</taxon>
        <taxon>Trematoda</taxon>
        <taxon>Digenea</taxon>
        <taxon>Opisthorchiida</taxon>
        <taxon>Opisthorchiata</taxon>
        <taxon>Opisthorchiidae</taxon>
        <taxon>Opisthorchis</taxon>
    </lineage>
</organism>